<dbReference type="EMBL" id="BAAAQK010000009">
    <property type="protein sequence ID" value="GAA1853140.1"/>
    <property type="molecule type" value="Genomic_DNA"/>
</dbReference>
<dbReference type="InterPro" id="IPR029069">
    <property type="entry name" value="HotDog_dom_sf"/>
</dbReference>
<dbReference type="Proteomes" id="UP001500449">
    <property type="component" value="Unassembled WGS sequence"/>
</dbReference>
<name>A0ABN2N537_9PSEU</name>
<evidence type="ECO:0008006" key="3">
    <source>
        <dbReference type="Google" id="ProtNLM"/>
    </source>
</evidence>
<organism evidence="1 2">
    <name type="scientific">Pseudonocardia ailaonensis</name>
    <dbReference type="NCBI Taxonomy" id="367279"/>
    <lineage>
        <taxon>Bacteria</taxon>
        <taxon>Bacillati</taxon>
        <taxon>Actinomycetota</taxon>
        <taxon>Actinomycetes</taxon>
        <taxon>Pseudonocardiales</taxon>
        <taxon>Pseudonocardiaceae</taxon>
        <taxon>Pseudonocardia</taxon>
    </lineage>
</organism>
<keyword evidence="2" id="KW-1185">Reference proteome</keyword>
<sequence length="178" mass="19269">MTVTTAAYYFEDIEPGLVVEHRRGHSVCTADNQLLSLLTMNTAQTHFNRDSLSSYMDGAFPEPLLNACVALALAVGLTTDDLSANALADLGYAEFRMPAPVFVGDSLYAASEVVEVADVPDRADAGGVTYRITARCGDTTVLTVRRHVLIKRRSHWLARDEEFLRAVHAAGTALLGRG</sequence>
<dbReference type="RefSeq" id="WP_344418173.1">
    <property type="nucleotide sequence ID" value="NZ_BAAAQK010000009.1"/>
</dbReference>
<evidence type="ECO:0000313" key="1">
    <source>
        <dbReference type="EMBL" id="GAA1853140.1"/>
    </source>
</evidence>
<dbReference type="Gene3D" id="3.10.129.10">
    <property type="entry name" value="Hotdog Thioesterase"/>
    <property type="match status" value="2"/>
</dbReference>
<reference evidence="1 2" key="1">
    <citation type="journal article" date="2019" name="Int. J. Syst. Evol. Microbiol.">
        <title>The Global Catalogue of Microorganisms (GCM) 10K type strain sequencing project: providing services to taxonomists for standard genome sequencing and annotation.</title>
        <authorList>
            <consortium name="The Broad Institute Genomics Platform"/>
            <consortium name="The Broad Institute Genome Sequencing Center for Infectious Disease"/>
            <person name="Wu L."/>
            <person name="Ma J."/>
        </authorList>
    </citation>
    <scope>NUCLEOTIDE SEQUENCE [LARGE SCALE GENOMIC DNA]</scope>
    <source>
        <strain evidence="1 2">JCM 16009</strain>
    </source>
</reference>
<protein>
    <recommendedName>
        <fullName evidence="3">Acyl dehydratase</fullName>
    </recommendedName>
</protein>
<accession>A0ABN2N537</accession>
<proteinExistence type="predicted"/>
<dbReference type="PANTHER" id="PTHR43664">
    <property type="entry name" value="MONOAMINE OXIDASE-RELATED"/>
    <property type="match status" value="1"/>
</dbReference>
<dbReference type="InterPro" id="IPR052342">
    <property type="entry name" value="MCH/BMMD"/>
</dbReference>
<gene>
    <name evidence="1" type="ORF">GCM10009836_36530</name>
</gene>
<dbReference type="SUPFAM" id="SSF54637">
    <property type="entry name" value="Thioesterase/thiol ester dehydrase-isomerase"/>
    <property type="match status" value="1"/>
</dbReference>
<comment type="caution">
    <text evidence="1">The sequence shown here is derived from an EMBL/GenBank/DDBJ whole genome shotgun (WGS) entry which is preliminary data.</text>
</comment>
<dbReference type="InterPro" id="IPR048274">
    <property type="entry name" value="MC_hydratase"/>
</dbReference>
<evidence type="ECO:0000313" key="2">
    <source>
        <dbReference type="Proteomes" id="UP001500449"/>
    </source>
</evidence>
<dbReference type="PANTHER" id="PTHR43664:SF1">
    <property type="entry name" value="BETA-METHYLMALYL-COA DEHYDRATASE"/>
    <property type="match status" value="1"/>
</dbReference>
<dbReference type="Pfam" id="PF19315">
    <property type="entry name" value="MC_hydratase"/>
    <property type="match status" value="1"/>
</dbReference>
<dbReference type="CDD" id="cd03451">
    <property type="entry name" value="FkbR2"/>
    <property type="match status" value="1"/>
</dbReference>